<dbReference type="GO" id="GO:0020037">
    <property type="term" value="F:heme binding"/>
    <property type="evidence" value="ECO:0007669"/>
    <property type="project" value="InterPro"/>
</dbReference>
<dbReference type="AlphaFoldDB" id="A0A6N9TN27"/>
<evidence type="ECO:0000256" key="4">
    <source>
        <dbReference type="PROSITE-ProRule" id="PRU00433"/>
    </source>
</evidence>
<evidence type="ECO:0000256" key="2">
    <source>
        <dbReference type="ARBA" id="ARBA00022723"/>
    </source>
</evidence>
<gene>
    <name evidence="8" type="ORF">G3N55_07295</name>
</gene>
<keyword evidence="6" id="KW-0732">Signal</keyword>
<dbReference type="InterPro" id="IPR009056">
    <property type="entry name" value="Cyt_c-like_dom"/>
</dbReference>
<evidence type="ECO:0000256" key="3">
    <source>
        <dbReference type="ARBA" id="ARBA00023004"/>
    </source>
</evidence>
<dbReference type="InterPro" id="IPR036909">
    <property type="entry name" value="Cyt_c-like_dom_sf"/>
</dbReference>
<feature type="chain" id="PRO_5026672345" evidence="6">
    <location>
        <begin position="33"/>
        <end position="284"/>
    </location>
</feature>
<dbReference type="PANTHER" id="PTHR35008">
    <property type="entry name" value="BLL4482 PROTEIN-RELATED"/>
    <property type="match status" value="1"/>
</dbReference>
<evidence type="ECO:0000256" key="1">
    <source>
        <dbReference type="ARBA" id="ARBA00022617"/>
    </source>
</evidence>
<feature type="signal peptide" evidence="6">
    <location>
        <begin position="1"/>
        <end position="32"/>
    </location>
</feature>
<organism evidence="8 9">
    <name type="scientific">Dissulfurirhabdus thermomarina</name>
    <dbReference type="NCBI Taxonomy" id="1765737"/>
    <lineage>
        <taxon>Bacteria</taxon>
        <taxon>Deltaproteobacteria</taxon>
        <taxon>Dissulfurirhabdaceae</taxon>
        <taxon>Dissulfurirhabdus</taxon>
    </lineage>
</organism>
<evidence type="ECO:0000256" key="5">
    <source>
        <dbReference type="SAM" id="MobiDB-lite"/>
    </source>
</evidence>
<keyword evidence="2 4" id="KW-0479">Metal-binding</keyword>
<protein>
    <submittedName>
        <fullName evidence="8">C-type cytochrome</fullName>
    </submittedName>
</protein>
<evidence type="ECO:0000313" key="9">
    <source>
        <dbReference type="Proteomes" id="UP000469346"/>
    </source>
</evidence>
<keyword evidence="1 4" id="KW-0349">Heme</keyword>
<reference evidence="8 9" key="1">
    <citation type="submission" date="2020-02" db="EMBL/GenBank/DDBJ databases">
        <title>Comparative genomics of sulfur disproportionating microorganisms.</title>
        <authorList>
            <person name="Ward L.M."/>
            <person name="Bertran E."/>
            <person name="Johnston D.T."/>
        </authorList>
    </citation>
    <scope>NUCLEOTIDE SEQUENCE [LARGE SCALE GENOMIC DNA]</scope>
    <source>
        <strain evidence="8 9">DSM 100025</strain>
    </source>
</reference>
<proteinExistence type="predicted"/>
<evidence type="ECO:0000259" key="7">
    <source>
        <dbReference type="PROSITE" id="PS51007"/>
    </source>
</evidence>
<feature type="region of interest" description="Disordered" evidence="5">
    <location>
        <begin position="263"/>
        <end position="284"/>
    </location>
</feature>
<dbReference type="InterPro" id="IPR051459">
    <property type="entry name" value="Cytochrome_c-type_DH"/>
</dbReference>
<sequence>MTSHGPTPPPRRLGRRGALLLSVLLFAAPAGAGEVLPFRAPPETERPAGPGADLVRLGRRIATHTPAELPDLGGNALRCSNCHLKAGTVPYAAPWVGAPARYPRYSARNARQVDLRERIQGCFQRSLNGKAPRKDSRAMDALVAYIRWLSKDLPPGATVEGRGMPMLDEPAVPDRRRGARLYLDRCAVCHGEDGAGRLDQKPPRYPYGFPPLWGPRSFNIAAGMARLHKAAAFIQRNMPLAAGGTLTVQEAYDIADFVIHQPRPDFPGKERDWPKGGKPEDARY</sequence>
<evidence type="ECO:0000256" key="6">
    <source>
        <dbReference type="SAM" id="SignalP"/>
    </source>
</evidence>
<keyword evidence="9" id="KW-1185">Reference proteome</keyword>
<dbReference type="EMBL" id="JAAGRR010000073">
    <property type="protein sequence ID" value="NDY42645.1"/>
    <property type="molecule type" value="Genomic_DNA"/>
</dbReference>
<dbReference type="GO" id="GO:0009055">
    <property type="term" value="F:electron transfer activity"/>
    <property type="evidence" value="ECO:0007669"/>
    <property type="project" value="InterPro"/>
</dbReference>
<dbReference type="RefSeq" id="WP_163298781.1">
    <property type="nucleotide sequence ID" value="NZ_JAAGRR010000073.1"/>
</dbReference>
<dbReference type="PANTHER" id="PTHR35008:SF4">
    <property type="entry name" value="BLL4482 PROTEIN"/>
    <property type="match status" value="1"/>
</dbReference>
<dbReference type="Pfam" id="PF21342">
    <property type="entry name" value="SoxA-TsdA_cyt-c"/>
    <property type="match status" value="1"/>
</dbReference>
<name>A0A6N9TN27_DISTH</name>
<dbReference type="GO" id="GO:0046872">
    <property type="term" value="F:metal ion binding"/>
    <property type="evidence" value="ECO:0007669"/>
    <property type="project" value="UniProtKB-KW"/>
</dbReference>
<dbReference type="Gene3D" id="1.10.760.10">
    <property type="entry name" value="Cytochrome c-like domain"/>
    <property type="match status" value="2"/>
</dbReference>
<dbReference type="SUPFAM" id="SSF46626">
    <property type="entry name" value="Cytochrome c"/>
    <property type="match status" value="2"/>
</dbReference>
<dbReference type="Pfam" id="PF13442">
    <property type="entry name" value="Cytochrome_CBB3"/>
    <property type="match status" value="1"/>
</dbReference>
<dbReference type="Proteomes" id="UP000469346">
    <property type="component" value="Unassembled WGS sequence"/>
</dbReference>
<evidence type="ECO:0000313" key="8">
    <source>
        <dbReference type="EMBL" id="NDY42645.1"/>
    </source>
</evidence>
<feature type="domain" description="Cytochrome c" evidence="7">
    <location>
        <begin position="173"/>
        <end position="262"/>
    </location>
</feature>
<keyword evidence="3 4" id="KW-0408">Iron</keyword>
<comment type="caution">
    <text evidence="8">The sequence shown here is derived from an EMBL/GenBank/DDBJ whole genome shotgun (WGS) entry which is preliminary data.</text>
</comment>
<accession>A0A6N9TN27</accession>
<dbReference type="PROSITE" id="PS51007">
    <property type="entry name" value="CYTC"/>
    <property type="match status" value="1"/>
</dbReference>